<dbReference type="InterPro" id="IPR008996">
    <property type="entry name" value="IL1/FGF"/>
</dbReference>
<comment type="similarity">
    <text evidence="2 4">Belongs to the IL-1 family.</text>
</comment>
<sequence>MESLTFSDLNQQVWILQGQTLVTVPRSNSVSPVTIAVVTCKHLTSFEQGKGSPIYLGIQKPEMCLFCEDVGGKPTLQLKEQKIMDLYNQPEPVKPFLFYHAKTGSTSTFESVAFPGWFIASLEIGQPICITSDQGQSHNTAFNL</sequence>
<dbReference type="Pfam" id="PF00340">
    <property type="entry name" value="IL1"/>
    <property type="match status" value="1"/>
</dbReference>
<accession>A0ABM0RAA9</accession>
<dbReference type="CDD" id="cd23300">
    <property type="entry name" value="beta-trefoil_IL36"/>
    <property type="match status" value="1"/>
</dbReference>
<evidence type="ECO:0000256" key="4">
    <source>
        <dbReference type="RuleBase" id="RU003753"/>
    </source>
</evidence>
<dbReference type="GeneID" id="103595830"/>
<comment type="subcellular location">
    <subcellularLocation>
        <location evidence="1 4">Secreted</location>
    </subcellularLocation>
</comment>
<proteinExistence type="inferred from homology"/>
<dbReference type="RefSeq" id="XP_008577550.1">
    <property type="nucleotide sequence ID" value="XM_008579328.1"/>
</dbReference>
<evidence type="ECO:0000256" key="3">
    <source>
        <dbReference type="ARBA" id="ARBA00022525"/>
    </source>
</evidence>
<dbReference type="Proteomes" id="UP000694923">
    <property type="component" value="Unplaced"/>
</dbReference>
<dbReference type="InterPro" id="IPR003297">
    <property type="entry name" value="IL-1RA/IL-36"/>
</dbReference>
<dbReference type="SUPFAM" id="SSF50353">
    <property type="entry name" value="Cytokine"/>
    <property type="match status" value="1"/>
</dbReference>
<feature type="non-terminal residue" evidence="6">
    <location>
        <position position="144"/>
    </location>
</feature>
<protein>
    <recommendedName>
        <fullName evidence="4">Interleukin-1</fullName>
    </recommendedName>
</protein>
<dbReference type="PANTHER" id="PTHR10078">
    <property type="entry name" value="INTERLEUKIN-1 FAMILY MEMBER"/>
    <property type="match status" value="1"/>
</dbReference>
<name>A0ABM0RAA9_GALVR</name>
<reference evidence="6" key="1">
    <citation type="submission" date="2025-08" db="UniProtKB">
        <authorList>
            <consortium name="RefSeq"/>
        </authorList>
    </citation>
    <scope>IDENTIFICATION</scope>
</reference>
<dbReference type="SMART" id="SM00125">
    <property type="entry name" value="IL1"/>
    <property type="match status" value="1"/>
</dbReference>
<dbReference type="Gene3D" id="2.80.10.50">
    <property type="match status" value="1"/>
</dbReference>
<evidence type="ECO:0000313" key="5">
    <source>
        <dbReference type="Proteomes" id="UP000694923"/>
    </source>
</evidence>
<dbReference type="PRINTS" id="PR00264">
    <property type="entry name" value="INTERLEUKIN1"/>
</dbReference>
<dbReference type="InterPro" id="IPR000975">
    <property type="entry name" value="IL-1_fam"/>
</dbReference>
<evidence type="ECO:0000256" key="1">
    <source>
        <dbReference type="ARBA" id="ARBA00004613"/>
    </source>
</evidence>
<dbReference type="PANTHER" id="PTHR10078:SF27">
    <property type="entry name" value="INTERLEUKIN-36 GAMMA"/>
    <property type="match status" value="1"/>
</dbReference>
<keyword evidence="5" id="KW-1185">Reference proteome</keyword>
<dbReference type="PRINTS" id="PR01360">
    <property type="entry name" value="INTRLEUKIN1X"/>
</dbReference>
<keyword evidence="3 4" id="KW-0964">Secreted</keyword>
<evidence type="ECO:0000256" key="2">
    <source>
        <dbReference type="ARBA" id="ARBA00010448"/>
    </source>
</evidence>
<evidence type="ECO:0000313" key="6">
    <source>
        <dbReference type="RefSeq" id="XP_008577550.1"/>
    </source>
</evidence>
<organism evidence="5 6">
    <name type="scientific">Galeopterus variegatus</name>
    <name type="common">Malayan flying lemur</name>
    <name type="synonym">Cynocephalus variegatus</name>
    <dbReference type="NCBI Taxonomy" id="482537"/>
    <lineage>
        <taxon>Eukaryota</taxon>
        <taxon>Metazoa</taxon>
        <taxon>Chordata</taxon>
        <taxon>Craniata</taxon>
        <taxon>Vertebrata</taxon>
        <taxon>Euteleostomi</taxon>
        <taxon>Mammalia</taxon>
        <taxon>Eutheria</taxon>
        <taxon>Euarchontoglires</taxon>
        <taxon>Dermoptera</taxon>
        <taxon>Cynocephalidae</taxon>
        <taxon>Galeopterus</taxon>
    </lineage>
</organism>
<gene>
    <name evidence="6" type="primary">IL36G</name>
</gene>